<accession>A0A849BTI3</accession>
<evidence type="ECO:0000313" key="2">
    <source>
        <dbReference type="EMBL" id="NNH22836.1"/>
    </source>
</evidence>
<keyword evidence="1" id="KW-0812">Transmembrane</keyword>
<dbReference type="EMBL" id="JABEMA010000073">
    <property type="protein sequence ID" value="NNH22836.1"/>
    <property type="molecule type" value="Genomic_DNA"/>
</dbReference>
<keyword evidence="3" id="KW-1185">Reference proteome</keyword>
<sequence>MSDRATSRPRPVGRADGAPGAALLRLLLVLAAVLGVVGMHGLTSGHGHHGAASVDRGAHVAVAGTTAGHDGHAAAAVVGAVVAGDDVRSSGESPAGGTADVLLHLCLAVVTAGAVALAAVVASRSRRRPPRAWCPARAVLRVPVVPPLTAPPWTHLSRAQLCLWRV</sequence>
<name>A0A849BTI3_9ACTN</name>
<organism evidence="2 3">
    <name type="scientific">Pseudokineococcus marinus</name>
    <dbReference type="NCBI Taxonomy" id="351215"/>
    <lineage>
        <taxon>Bacteria</taxon>
        <taxon>Bacillati</taxon>
        <taxon>Actinomycetota</taxon>
        <taxon>Actinomycetes</taxon>
        <taxon>Kineosporiales</taxon>
        <taxon>Kineosporiaceae</taxon>
        <taxon>Pseudokineococcus</taxon>
    </lineage>
</organism>
<dbReference type="AlphaFoldDB" id="A0A849BTI3"/>
<evidence type="ECO:0000256" key="1">
    <source>
        <dbReference type="SAM" id="Phobius"/>
    </source>
</evidence>
<feature type="transmembrane region" description="Helical" evidence="1">
    <location>
        <begin position="21"/>
        <end position="42"/>
    </location>
</feature>
<dbReference type="Proteomes" id="UP000555552">
    <property type="component" value="Unassembled WGS sequence"/>
</dbReference>
<feature type="transmembrane region" description="Helical" evidence="1">
    <location>
        <begin position="101"/>
        <end position="122"/>
    </location>
</feature>
<reference evidence="2 3" key="1">
    <citation type="submission" date="2020-05" db="EMBL/GenBank/DDBJ databases">
        <title>MicrobeNet Type strains.</title>
        <authorList>
            <person name="Nicholson A.C."/>
        </authorList>
    </citation>
    <scope>NUCLEOTIDE SEQUENCE [LARGE SCALE GENOMIC DNA]</scope>
    <source>
        <strain evidence="2 3">JCM 14547</strain>
    </source>
</reference>
<keyword evidence="1" id="KW-0472">Membrane</keyword>
<keyword evidence="1" id="KW-1133">Transmembrane helix</keyword>
<dbReference type="RefSeq" id="WP_171202668.1">
    <property type="nucleotide sequence ID" value="NZ_BAAANP010000002.1"/>
</dbReference>
<comment type="caution">
    <text evidence="2">The sequence shown here is derived from an EMBL/GenBank/DDBJ whole genome shotgun (WGS) entry which is preliminary data.</text>
</comment>
<protein>
    <submittedName>
        <fullName evidence="2">Uncharacterized protein</fullName>
    </submittedName>
</protein>
<gene>
    <name evidence="2" type="ORF">HLB09_06975</name>
</gene>
<proteinExistence type="predicted"/>
<evidence type="ECO:0000313" key="3">
    <source>
        <dbReference type="Proteomes" id="UP000555552"/>
    </source>
</evidence>